<organism evidence="1">
    <name type="scientific">marine sediment metagenome</name>
    <dbReference type="NCBI Taxonomy" id="412755"/>
    <lineage>
        <taxon>unclassified sequences</taxon>
        <taxon>metagenomes</taxon>
        <taxon>ecological metagenomes</taxon>
    </lineage>
</organism>
<gene>
    <name evidence="1" type="ORF">LCGC14_2773500</name>
</gene>
<sequence>MREIKERDSLGRFAKGHQLTRAELNPNWKGEGVGYTALHDWLHLRLGQPRHCSRCGTLTAKKYEWSNISGEYRRDAKDWERLCCSCHRKKDGHAYKMWATRRLANA</sequence>
<proteinExistence type="predicted"/>
<dbReference type="EMBL" id="LAZR01051318">
    <property type="protein sequence ID" value="KKK85420.1"/>
    <property type="molecule type" value="Genomic_DNA"/>
</dbReference>
<comment type="caution">
    <text evidence="1">The sequence shown here is derived from an EMBL/GenBank/DDBJ whole genome shotgun (WGS) entry which is preliminary data.</text>
</comment>
<reference evidence="1" key="1">
    <citation type="journal article" date="2015" name="Nature">
        <title>Complex archaea that bridge the gap between prokaryotes and eukaryotes.</title>
        <authorList>
            <person name="Spang A."/>
            <person name="Saw J.H."/>
            <person name="Jorgensen S.L."/>
            <person name="Zaremba-Niedzwiedzka K."/>
            <person name="Martijn J."/>
            <person name="Lind A.E."/>
            <person name="van Eijk R."/>
            <person name="Schleper C."/>
            <person name="Guy L."/>
            <person name="Ettema T.J."/>
        </authorList>
    </citation>
    <scope>NUCLEOTIDE SEQUENCE</scope>
</reference>
<accession>A0A0F8ZHD1</accession>
<name>A0A0F8ZHD1_9ZZZZ</name>
<protein>
    <recommendedName>
        <fullName evidence="2">HNH domain-containing protein</fullName>
    </recommendedName>
</protein>
<dbReference type="AlphaFoldDB" id="A0A0F8ZHD1"/>
<evidence type="ECO:0000313" key="1">
    <source>
        <dbReference type="EMBL" id="KKK85420.1"/>
    </source>
</evidence>
<evidence type="ECO:0008006" key="2">
    <source>
        <dbReference type="Google" id="ProtNLM"/>
    </source>
</evidence>